<sequence length="145" mass="15250">MYPPISHKKTTKETQMATSIITGRDITFTIDGDNFDAQATSATLTIDSTINTYQTLDGKAYYTTDSQGTFAVEMLQDFGAVGSLCEALWNAAATTPNTALPVIFTVAGVAYAFSVQPIFPSLGGTAPDALTASLSFTCVTTPALD</sequence>
<organism evidence="1">
    <name type="scientific">uncultured Caudovirales phage</name>
    <dbReference type="NCBI Taxonomy" id="2100421"/>
    <lineage>
        <taxon>Viruses</taxon>
        <taxon>Duplodnaviria</taxon>
        <taxon>Heunggongvirae</taxon>
        <taxon>Uroviricota</taxon>
        <taxon>Caudoviricetes</taxon>
        <taxon>Peduoviridae</taxon>
        <taxon>Maltschvirus</taxon>
        <taxon>Maltschvirus maltsch</taxon>
    </lineage>
</organism>
<proteinExistence type="predicted"/>
<evidence type="ECO:0000313" key="1">
    <source>
        <dbReference type="EMBL" id="CAB4204008.1"/>
    </source>
</evidence>
<name>A0A6J5S654_9CAUD</name>
<reference evidence="1" key="1">
    <citation type="submission" date="2020-05" db="EMBL/GenBank/DDBJ databases">
        <authorList>
            <person name="Chiriac C."/>
            <person name="Salcher M."/>
            <person name="Ghai R."/>
            <person name="Kavagutti S V."/>
        </authorList>
    </citation>
    <scope>NUCLEOTIDE SEQUENCE</scope>
</reference>
<gene>
    <name evidence="1" type="ORF">UFOVP1396_14</name>
</gene>
<accession>A0A6J5S654</accession>
<dbReference type="EMBL" id="LR797332">
    <property type="protein sequence ID" value="CAB4204008.1"/>
    <property type="molecule type" value="Genomic_DNA"/>
</dbReference>
<protein>
    <submittedName>
        <fullName evidence="1">Uncharacterized protein</fullName>
    </submittedName>
</protein>